<name>A0A0B2JZZ1_9FIRM</name>
<dbReference type="eggNOG" id="COG1959">
    <property type="taxonomic scope" value="Bacteria"/>
</dbReference>
<dbReference type="EMBL" id="JSCE01000187">
    <property type="protein sequence ID" value="KHM51532.1"/>
    <property type="molecule type" value="Genomic_DNA"/>
</dbReference>
<proteinExistence type="predicted"/>
<comment type="caution">
    <text evidence="2">The sequence shown here is derived from an EMBL/GenBank/DDBJ whole genome shotgun (WGS) entry which is preliminary data.</text>
</comment>
<dbReference type="InterPro" id="IPR036390">
    <property type="entry name" value="WH_DNA-bd_sf"/>
</dbReference>
<dbReference type="GO" id="GO:0003677">
    <property type="term" value="F:DNA binding"/>
    <property type="evidence" value="ECO:0007669"/>
    <property type="project" value="UniProtKB-KW"/>
</dbReference>
<protein>
    <submittedName>
        <fullName evidence="2">AsnC family transcriptional regulator</fullName>
    </submittedName>
</protein>
<organism evidence="2 3">
    <name type="scientific">Anaerovibrio lipolyticus</name>
    <dbReference type="NCBI Taxonomy" id="82374"/>
    <lineage>
        <taxon>Bacteria</taxon>
        <taxon>Bacillati</taxon>
        <taxon>Bacillota</taxon>
        <taxon>Negativicutes</taxon>
        <taxon>Selenomonadales</taxon>
        <taxon>Selenomonadaceae</taxon>
        <taxon>Anaerovibrio</taxon>
    </lineage>
</organism>
<dbReference type="GO" id="GO:0005829">
    <property type="term" value="C:cytosol"/>
    <property type="evidence" value="ECO:0007669"/>
    <property type="project" value="TreeGrafter"/>
</dbReference>
<evidence type="ECO:0000256" key="1">
    <source>
        <dbReference type="ARBA" id="ARBA00023125"/>
    </source>
</evidence>
<dbReference type="AlphaFoldDB" id="A0A0B2JZZ1"/>
<dbReference type="SUPFAM" id="SSF46785">
    <property type="entry name" value="Winged helix' DNA-binding domain"/>
    <property type="match status" value="1"/>
</dbReference>
<accession>A0A0B2JZZ1</accession>
<dbReference type="PROSITE" id="PS51197">
    <property type="entry name" value="HTH_RRF2_2"/>
    <property type="match status" value="1"/>
</dbReference>
<dbReference type="PANTHER" id="PTHR33221:SF5">
    <property type="entry name" value="HTH-TYPE TRANSCRIPTIONAL REGULATOR ISCR"/>
    <property type="match status" value="1"/>
</dbReference>
<evidence type="ECO:0000313" key="3">
    <source>
        <dbReference type="Proteomes" id="UP000030993"/>
    </source>
</evidence>
<keyword evidence="3" id="KW-1185">Reference proteome</keyword>
<dbReference type="STRING" id="82374.NZ47_09915"/>
<dbReference type="InterPro" id="IPR000944">
    <property type="entry name" value="Tscrpt_reg_Rrf2"/>
</dbReference>
<reference evidence="2 3" key="1">
    <citation type="journal article" date="2013" name="PLoS ONE">
        <title>Identification and characterization of three novel lipases belonging to families II and V from Anaerovibrio lipolyticus 5ST.</title>
        <authorList>
            <person name="Prive F."/>
            <person name="Kaderbhai N.N."/>
            <person name="Girdwood S."/>
            <person name="Worgan H.J."/>
            <person name="Pinloche E."/>
            <person name="Scollan N.D."/>
            <person name="Huws S.A."/>
            <person name="Newbold C.J."/>
        </authorList>
    </citation>
    <scope>NUCLEOTIDE SEQUENCE [LARGE SCALE GENOMIC DNA]</scope>
    <source>
        <strain evidence="2 3">5S</strain>
    </source>
</reference>
<dbReference type="RefSeq" id="WP_027396990.1">
    <property type="nucleotide sequence ID" value="NZ_CAMKSO010000028.1"/>
</dbReference>
<gene>
    <name evidence="2" type="ORF">NZ47_09915</name>
</gene>
<dbReference type="Proteomes" id="UP000030993">
    <property type="component" value="Unassembled WGS sequence"/>
</dbReference>
<evidence type="ECO:0000313" key="2">
    <source>
        <dbReference type="EMBL" id="KHM51532.1"/>
    </source>
</evidence>
<sequence length="134" mass="14393">MRLSSKGRYGVIAMHELAMAYGKGSITVKTIAENQGISDNYLEQLMGALKKAGFVKSVRGAQGGYMLAKAPKDITIGEIIVTMEGPVIFADCMLAPCEKAEGCGRRNVWSHISDKVNDVLNSITLADLVRESNG</sequence>
<dbReference type="GO" id="GO:0003700">
    <property type="term" value="F:DNA-binding transcription factor activity"/>
    <property type="evidence" value="ECO:0007669"/>
    <property type="project" value="TreeGrafter"/>
</dbReference>
<dbReference type="InterPro" id="IPR036388">
    <property type="entry name" value="WH-like_DNA-bd_sf"/>
</dbReference>
<dbReference type="Pfam" id="PF02082">
    <property type="entry name" value="Rrf2"/>
    <property type="match status" value="1"/>
</dbReference>
<dbReference type="NCBIfam" id="TIGR00738">
    <property type="entry name" value="rrf2_super"/>
    <property type="match status" value="1"/>
</dbReference>
<dbReference type="Gene3D" id="1.10.10.10">
    <property type="entry name" value="Winged helix-like DNA-binding domain superfamily/Winged helix DNA-binding domain"/>
    <property type="match status" value="1"/>
</dbReference>
<dbReference type="PANTHER" id="PTHR33221">
    <property type="entry name" value="WINGED HELIX-TURN-HELIX TRANSCRIPTIONAL REGULATOR, RRF2 FAMILY"/>
    <property type="match status" value="1"/>
</dbReference>
<keyword evidence="1" id="KW-0238">DNA-binding</keyword>